<evidence type="ECO:0000256" key="5">
    <source>
        <dbReference type="ARBA" id="ARBA00023529"/>
    </source>
</evidence>
<feature type="active site" description="Charge relay system" evidence="7 8">
    <location>
        <position position="233"/>
    </location>
</feature>
<dbReference type="AlphaFoldDB" id="A0A024U1N1"/>
<name>A0A024U1N1_9STRA</name>
<feature type="chain" id="PRO_5001537919" description="subtilisin" evidence="10">
    <location>
        <begin position="17"/>
        <end position="755"/>
    </location>
</feature>
<accession>A0A024U1N1</accession>
<feature type="compositionally biased region" description="Pro residues" evidence="9">
    <location>
        <begin position="651"/>
        <end position="662"/>
    </location>
</feature>
<dbReference type="Gene3D" id="3.40.50.200">
    <property type="entry name" value="Peptidase S8/S53 domain"/>
    <property type="match status" value="1"/>
</dbReference>
<evidence type="ECO:0000256" key="8">
    <source>
        <dbReference type="PROSITE-ProRule" id="PRU01240"/>
    </source>
</evidence>
<dbReference type="Pfam" id="PF00082">
    <property type="entry name" value="Peptidase_S8"/>
    <property type="match status" value="1"/>
</dbReference>
<dbReference type="PROSITE" id="PS51892">
    <property type="entry name" value="SUBTILASE"/>
    <property type="match status" value="1"/>
</dbReference>
<dbReference type="OrthoDB" id="19448at2759"/>
<feature type="compositionally biased region" description="Low complexity" evidence="9">
    <location>
        <begin position="683"/>
        <end position="711"/>
    </location>
</feature>
<evidence type="ECO:0000313" key="12">
    <source>
        <dbReference type="EMBL" id="ETV99502.1"/>
    </source>
</evidence>
<evidence type="ECO:0000256" key="10">
    <source>
        <dbReference type="SAM" id="SignalP"/>
    </source>
</evidence>
<feature type="active site" description="Charge relay system" evidence="7 8">
    <location>
        <position position="197"/>
    </location>
</feature>
<dbReference type="VEuPathDB" id="FungiDB:H310_08176"/>
<proteinExistence type="inferred from homology"/>
<organism evidence="12">
    <name type="scientific">Aphanomyces invadans</name>
    <dbReference type="NCBI Taxonomy" id="157072"/>
    <lineage>
        <taxon>Eukaryota</taxon>
        <taxon>Sar</taxon>
        <taxon>Stramenopiles</taxon>
        <taxon>Oomycota</taxon>
        <taxon>Saprolegniomycetes</taxon>
        <taxon>Saprolegniales</taxon>
        <taxon>Verrucalvaceae</taxon>
        <taxon>Aphanomyces</taxon>
    </lineage>
</organism>
<comment type="similarity">
    <text evidence="1 8">Belongs to the peptidase S8 family.</text>
</comment>
<feature type="active site" description="Charge relay system" evidence="7 8">
    <location>
        <position position="404"/>
    </location>
</feature>
<evidence type="ECO:0000259" key="11">
    <source>
        <dbReference type="Pfam" id="PF00082"/>
    </source>
</evidence>
<dbReference type="PANTHER" id="PTHR43806:SF67">
    <property type="entry name" value="EGF-LIKE DOMAIN-CONTAINING PROTEIN"/>
    <property type="match status" value="1"/>
</dbReference>
<evidence type="ECO:0000256" key="3">
    <source>
        <dbReference type="ARBA" id="ARBA00022801"/>
    </source>
</evidence>
<dbReference type="RefSeq" id="XP_008872058.1">
    <property type="nucleotide sequence ID" value="XM_008873836.1"/>
</dbReference>
<dbReference type="EC" id="3.4.21.62" evidence="6"/>
<dbReference type="EMBL" id="KI913967">
    <property type="protein sequence ID" value="ETV99502.1"/>
    <property type="molecule type" value="Genomic_DNA"/>
</dbReference>
<dbReference type="InterPro" id="IPR015500">
    <property type="entry name" value="Peptidase_S8_subtilisin-rel"/>
</dbReference>
<feature type="compositionally biased region" description="Low complexity" evidence="9">
    <location>
        <begin position="565"/>
        <end position="650"/>
    </location>
</feature>
<dbReference type="PROSITE" id="PS00138">
    <property type="entry name" value="SUBTILASE_SER"/>
    <property type="match status" value="1"/>
</dbReference>
<feature type="region of interest" description="Disordered" evidence="9">
    <location>
        <begin position="565"/>
        <end position="670"/>
    </location>
</feature>
<feature type="region of interest" description="Disordered" evidence="9">
    <location>
        <begin position="489"/>
        <end position="522"/>
    </location>
</feature>
<evidence type="ECO:0000256" key="7">
    <source>
        <dbReference type="PIRSR" id="PIRSR615500-1"/>
    </source>
</evidence>
<dbReference type="PANTHER" id="PTHR43806">
    <property type="entry name" value="PEPTIDASE S8"/>
    <property type="match status" value="1"/>
</dbReference>
<dbReference type="eggNOG" id="KOG4266">
    <property type="taxonomic scope" value="Eukaryota"/>
</dbReference>
<feature type="domain" description="Peptidase S8/S53" evidence="11">
    <location>
        <begin position="188"/>
        <end position="466"/>
    </location>
</feature>
<evidence type="ECO:0000256" key="9">
    <source>
        <dbReference type="SAM" id="MobiDB-lite"/>
    </source>
</evidence>
<feature type="compositionally biased region" description="Low complexity" evidence="9">
    <location>
        <begin position="500"/>
        <end position="522"/>
    </location>
</feature>
<dbReference type="InterPro" id="IPR050131">
    <property type="entry name" value="Peptidase_S8_subtilisin-like"/>
</dbReference>
<evidence type="ECO:0000256" key="1">
    <source>
        <dbReference type="ARBA" id="ARBA00011073"/>
    </source>
</evidence>
<comment type="catalytic activity">
    <reaction evidence="5">
        <text>Hydrolysis of proteins with broad specificity for peptide bonds, and a preference for a large uncharged residue in P1. Hydrolyzes peptide amides.</text>
        <dbReference type="EC" id="3.4.21.62"/>
    </reaction>
</comment>
<keyword evidence="3 8" id="KW-0378">Hydrolase</keyword>
<dbReference type="GeneID" id="20085226"/>
<dbReference type="PRINTS" id="PR00723">
    <property type="entry name" value="SUBTILISIN"/>
</dbReference>
<dbReference type="SUPFAM" id="SSF52743">
    <property type="entry name" value="Subtilisin-like"/>
    <property type="match status" value="1"/>
</dbReference>
<protein>
    <recommendedName>
        <fullName evidence="6">subtilisin</fullName>
        <ecNumber evidence="6">3.4.21.62</ecNumber>
    </recommendedName>
</protein>
<feature type="region of interest" description="Disordered" evidence="9">
    <location>
        <begin position="683"/>
        <end position="741"/>
    </location>
</feature>
<keyword evidence="4 8" id="KW-0720">Serine protease</keyword>
<dbReference type="GO" id="GO:0004252">
    <property type="term" value="F:serine-type endopeptidase activity"/>
    <property type="evidence" value="ECO:0007669"/>
    <property type="project" value="UniProtKB-UniRule"/>
</dbReference>
<gene>
    <name evidence="12" type="ORF">H310_08176</name>
</gene>
<feature type="signal peptide" evidence="10">
    <location>
        <begin position="1"/>
        <end position="16"/>
    </location>
</feature>
<dbReference type="InterPro" id="IPR036852">
    <property type="entry name" value="Peptidase_S8/S53_dom_sf"/>
</dbReference>
<evidence type="ECO:0000256" key="4">
    <source>
        <dbReference type="ARBA" id="ARBA00022825"/>
    </source>
</evidence>
<evidence type="ECO:0000256" key="6">
    <source>
        <dbReference type="ARBA" id="ARBA00023619"/>
    </source>
</evidence>
<sequence length="755" mass="77207">MARVLFGVLAAAVASAAVPTDKVDADLWHRLTANVAVRAMVELRPAPRSARSFATESRVENTAGAGAPSVDRVRQAMVDATASSAAAVQELFQPMSARRRRSKAACPGLDAPTPIHLWIAGRMHIPALTLCVAEHLVSLDAVVSIRSEDVEDLDAVAAAMAPPVDVLPPLWAVHMINAPAVWATGNTGQGIVIGTIDTGVRPTHSLYASKFRADYNWFDPVSNSPTPSDATGHGSHVVGLLVGDQNVGVAPGASFISCRGCTTTCNEADILACMQFMLCPTDTNGAKANCSKKPHVINNSWGSAVSKPVYQQAFDAWEAAGIVSVVSNGNAGPACGTVGSPADYKTVVAVGMMTENWYLNGRSSRGPAKNDKSVVKPDVSAPGYGVFSASSAGDGMYESRSGTSQAAPHVAGVVALMLAANPTLTPADVRAAVKLYVETAKIDVVATTNCGGLDDLKFPNNNYGYGLVNASYAVAGVSGIVPTTTAAPTSIPTAPPTPEPTISTIAPTTPEPTTNTAAPTPEPTAYTVAPSTTTGAPNPEPTTITIAPTVEPTTTIVAPTTAAPTLEPTSTAAPPTTTLPTTAAPTIEPTTLAPTTAAPTPEPTTATTVAPTPEPTTTTIAPTTITPTPDPLTSTVAPTPEPTITTFAPTTPAPTTPAPTPEPSSTSIAPTTLEPTTITIAPTTTTVAPTPEPTISTAAPPTTTPTTITPPQDDDEASNHNEQASSSNNDQAAAAHHHSSAAVPRDLHRMLLAIF</sequence>
<reference evidence="12" key="1">
    <citation type="submission" date="2013-12" db="EMBL/GenBank/DDBJ databases">
        <title>The Genome Sequence of Aphanomyces invadans NJM9701.</title>
        <authorList>
            <consortium name="The Broad Institute Genomics Platform"/>
            <person name="Russ C."/>
            <person name="Tyler B."/>
            <person name="van West P."/>
            <person name="Dieguez-Uribeondo J."/>
            <person name="Young S.K."/>
            <person name="Zeng Q."/>
            <person name="Gargeya S."/>
            <person name="Fitzgerald M."/>
            <person name="Abouelleil A."/>
            <person name="Alvarado L."/>
            <person name="Chapman S.B."/>
            <person name="Gainer-Dewar J."/>
            <person name="Goldberg J."/>
            <person name="Griggs A."/>
            <person name="Gujja S."/>
            <person name="Hansen M."/>
            <person name="Howarth C."/>
            <person name="Imamovic A."/>
            <person name="Ireland A."/>
            <person name="Larimer J."/>
            <person name="McCowan C."/>
            <person name="Murphy C."/>
            <person name="Pearson M."/>
            <person name="Poon T.W."/>
            <person name="Priest M."/>
            <person name="Roberts A."/>
            <person name="Saif S."/>
            <person name="Shea T."/>
            <person name="Sykes S."/>
            <person name="Wortman J."/>
            <person name="Nusbaum C."/>
            <person name="Birren B."/>
        </authorList>
    </citation>
    <scope>NUCLEOTIDE SEQUENCE [LARGE SCALE GENOMIC DNA]</scope>
    <source>
        <strain evidence="12">NJM9701</strain>
    </source>
</reference>
<evidence type="ECO:0000256" key="2">
    <source>
        <dbReference type="ARBA" id="ARBA00022670"/>
    </source>
</evidence>
<keyword evidence="10" id="KW-0732">Signal</keyword>
<keyword evidence="2 8" id="KW-0645">Protease</keyword>
<feature type="compositionally biased region" description="Low complexity" evidence="9">
    <location>
        <begin position="723"/>
        <end position="734"/>
    </location>
</feature>
<dbReference type="InterPro" id="IPR023828">
    <property type="entry name" value="Peptidase_S8_Ser-AS"/>
</dbReference>
<dbReference type="InterPro" id="IPR000209">
    <property type="entry name" value="Peptidase_S8/S53_dom"/>
</dbReference>
<dbReference type="STRING" id="157072.A0A024U1N1"/>
<dbReference type="GO" id="GO:0006508">
    <property type="term" value="P:proteolysis"/>
    <property type="evidence" value="ECO:0007669"/>
    <property type="project" value="UniProtKB-KW"/>
</dbReference>